<dbReference type="PANTHER" id="PTHR43540">
    <property type="entry name" value="PEROXYUREIDOACRYLATE/UREIDOACRYLATE AMIDOHYDROLASE-RELATED"/>
    <property type="match status" value="1"/>
</dbReference>
<keyword evidence="1 3" id="KW-0378">Hydrolase</keyword>
<dbReference type="OrthoDB" id="9807387at2"/>
<accession>A0A5R9JB84</accession>
<dbReference type="RefSeq" id="WP_138324511.1">
    <property type="nucleotide sequence ID" value="NZ_VCDI01000001.1"/>
</dbReference>
<dbReference type="Pfam" id="PF00857">
    <property type="entry name" value="Isochorismatase"/>
    <property type="match status" value="1"/>
</dbReference>
<organism evidence="3 4">
    <name type="scientific">Lichenicoccus roseus</name>
    <dbReference type="NCBI Taxonomy" id="2683649"/>
    <lineage>
        <taxon>Bacteria</taxon>
        <taxon>Pseudomonadati</taxon>
        <taxon>Pseudomonadota</taxon>
        <taxon>Alphaproteobacteria</taxon>
        <taxon>Acetobacterales</taxon>
        <taxon>Acetobacteraceae</taxon>
        <taxon>Lichenicoccus</taxon>
    </lineage>
</organism>
<proteinExistence type="predicted"/>
<gene>
    <name evidence="3" type="ORF">FE263_03415</name>
</gene>
<protein>
    <submittedName>
        <fullName evidence="3">Hydrolase</fullName>
    </submittedName>
</protein>
<dbReference type="GO" id="GO:0016787">
    <property type="term" value="F:hydrolase activity"/>
    <property type="evidence" value="ECO:0007669"/>
    <property type="project" value="UniProtKB-KW"/>
</dbReference>
<dbReference type="PANTHER" id="PTHR43540:SF7">
    <property type="entry name" value="ISOCHORISMATASE FAMILY PROTEIN YECD"/>
    <property type="match status" value="1"/>
</dbReference>
<evidence type="ECO:0000313" key="4">
    <source>
        <dbReference type="Proteomes" id="UP000305654"/>
    </source>
</evidence>
<dbReference type="InterPro" id="IPR036380">
    <property type="entry name" value="Isochorismatase-like_sf"/>
</dbReference>
<dbReference type="SUPFAM" id="SSF52499">
    <property type="entry name" value="Isochorismatase-like hydrolases"/>
    <property type="match status" value="1"/>
</dbReference>
<comment type="caution">
    <text evidence="3">The sequence shown here is derived from an EMBL/GenBank/DDBJ whole genome shotgun (WGS) entry which is preliminary data.</text>
</comment>
<dbReference type="InterPro" id="IPR050272">
    <property type="entry name" value="Isochorismatase-like_hydrls"/>
</dbReference>
<evidence type="ECO:0000313" key="3">
    <source>
        <dbReference type="EMBL" id="TLU74259.1"/>
    </source>
</evidence>
<dbReference type="Proteomes" id="UP000305654">
    <property type="component" value="Unassembled WGS sequence"/>
</dbReference>
<dbReference type="CDD" id="cd00431">
    <property type="entry name" value="cysteine_hydrolases"/>
    <property type="match status" value="1"/>
</dbReference>
<dbReference type="AlphaFoldDB" id="A0A5R9JB84"/>
<name>A0A5R9JB84_9PROT</name>
<dbReference type="InterPro" id="IPR000868">
    <property type="entry name" value="Isochorismatase-like_dom"/>
</dbReference>
<sequence>MPELDPASTALVLIDLQCGIVGMDCAPRTGAATVAAGKALADRFRAAGAPVVLVRVAFAPDFSDAPPGKVDRALPAPPGGLPATWSDLVAGLAQPGDLLITKRQWGAFTGTELDIVLRRRGVQTIVLGGIATNFGVESTARHAWELGYDVVIAEDACTTIASDLHDFAIAHVLPRVSRIVQASEIELA</sequence>
<evidence type="ECO:0000256" key="1">
    <source>
        <dbReference type="ARBA" id="ARBA00022801"/>
    </source>
</evidence>
<keyword evidence="4" id="KW-1185">Reference proteome</keyword>
<dbReference type="NCBIfam" id="NF008517">
    <property type="entry name" value="PRK11440.1"/>
    <property type="match status" value="1"/>
</dbReference>
<dbReference type="Gene3D" id="3.40.50.850">
    <property type="entry name" value="Isochorismatase-like"/>
    <property type="match status" value="1"/>
</dbReference>
<dbReference type="EMBL" id="VCDI01000001">
    <property type="protein sequence ID" value="TLU74259.1"/>
    <property type="molecule type" value="Genomic_DNA"/>
</dbReference>
<evidence type="ECO:0000259" key="2">
    <source>
        <dbReference type="Pfam" id="PF00857"/>
    </source>
</evidence>
<reference evidence="3 4" key="1">
    <citation type="submission" date="2019-05" db="EMBL/GenBank/DDBJ databases">
        <authorList>
            <person name="Pankratov T."/>
            <person name="Grouzdev D."/>
        </authorList>
    </citation>
    <scope>NUCLEOTIDE SEQUENCE [LARGE SCALE GENOMIC DNA]</scope>
    <source>
        <strain evidence="3 4">KEBCLARHB70R</strain>
    </source>
</reference>
<feature type="domain" description="Isochorismatase-like" evidence="2">
    <location>
        <begin position="9"/>
        <end position="181"/>
    </location>
</feature>